<comment type="caution">
    <text evidence="3">The sequence shown here is derived from an EMBL/GenBank/DDBJ whole genome shotgun (WGS) entry which is preliminary data.</text>
</comment>
<dbReference type="PANTHER" id="PTHR38593:SF1">
    <property type="entry name" value="BLR2558 PROTEIN"/>
    <property type="match status" value="1"/>
</dbReference>
<dbReference type="RefSeq" id="WP_164013736.1">
    <property type="nucleotide sequence ID" value="NZ_WUFT01000016.1"/>
</dbReference>
<accession>A0A7K3UI51</accession>
<proteinExistence type="predicted"/>
<evidence type="ECO:0000313" key="4">
    <source>
        <dbReference type="Proteomes" id="UP000471753"/>
    </source>
</evidence>
<sequence length="165" mass="17899">MRLIFQACLLFVIAAPAFAANEAARQQATGFAARAATANMFELQAAEIEVAKGAAEDAKQFANDMLKDHGRAGPILTDAAKEDGIQVPSSLDDEHKKKLDALQQSDRENLDQAYLSTQVTAHEEAVSLFADYSQHGPDGALKRASQKILPDLRMHLTRIHGLTSK</sequence>
<dbReference type="PANTHER" id="PTHR38593">
    <property type="entry name" value="BLR2558 PROTEIN"/>
    <property type="match status" value="1"/>
</dbReference>
<dbReference type="InterPro" id="IPR025419">
    <property type="entry name" value="DUF4142"/>
</dbReference>
<dbReference type="Proteomes" id="UP000471753">
    <property type="component" value="Unassembled WGS sequence"/>
</dbReference>
<keyword evidence="1" id="KW-0732">Signal</keyword>
<protein>
    <submittedName>
        <fullName evidence="3">DUF4142 domain-containing protein</fullName>
    </submittedName>
</protein>
<evidence type="ECO:0000259" key="2">
    <source>
        <dbReference type="Pfam" id="PF13628"/>
    </source>
</evidence>
<feature type="domain" description="DUF4142" evidence="2">
    <location>
        <begin position="27"/>
        <end position="160"/>
    </location>
</feature>
<reference evidence="3 4" key="1">
    <citation type="submission" date="2019-12" db="EMBL/GenBank/DDBJ databases">
        <title>Rhizobium genotypes associated with high levels of biological nitrogen fixation by grain legumes in a temperate-maritime cropping system.</title>
        <authorList>
            <person name="Maluk M."/>
            <person name="Francesc Ferrando Molina F."/>
            <person name="Lopez Del Egido L."/>
            <person name="Lafos M."/>
            <person name="Langarica-Fuentes A."/>
            <person name="Gebre Yohannes G."/>
            <person name="Young M.W."/>
            <person name="Martin P."/>
            <person name="Gantlett R."/>
            <person name="Kenicer G."/>
            <person name="Hawes C."/>
            <person name="Begg G.S."/>
            <person name="Quilliam R.S."/>
            <person name="Squire G.R."/>
            <person name="Poole P.S."/>
            <person name="Young P.W."/>
            <person name="Iannetta P.M."/>
            <person name="James E.K."/>
        </authorList>
    </citation>
    <scope>NUCLEOTIDE SEQUENCE [LARGE SCALE GENOMIC DNA]</scope>
    <source>
        <strain evidence="3 4">JHI366</strain>
    </source>
</reference>
<gene>
    <name evidence="3" type="ORF">GR197_22965</name>
</gene>
<dbReference type="EMBL" id="WUFT01000016">
    <property type="protein sequence ID" value="NEJ73367.1"/>
    <property type="molecule type" value="Genomic_DNA"/>
</dbReference>
<dbReference type="AlphaFoldDB" id="A0A7K3UI51"/>
<dbReference type="Gene3D" id="1.20.1260.10">
    <property type="match status" value="1"/>
</dbReference>
<evidence type="ECO:0000313" key="3">
    <source>
        <dbReference type="EMBL" id="NEJ73367.1"/>
    </source>
</evidence>
<organism evidence="3 4">
    <name type="scientific">Rhizobium phaseoli</name>
    <dbReference type="NCBI Taxonomy" id="396"/>
    <lineage>
        <taxon>Bacteria</taxon>
        <taxon>Pseudomonadati</taxon>
        <taxon>Pseudomonadota</taxon>
        <taxon>Alphaproteobacteria</taxon>
        <taxon>Hyphomicrobiales</taxon>
        <taxon>Rhizobiaceae</taxon>
        <taxon>Rhizobium/Agrobacterium group</taxon>
        <taxon>Rhizobium</taxon>
    </lineage>
</organism>
<evidence type="ECO:0000256" key="1">
    <source>
        <dbReference type="SAM" id="SignalP"/>
    </source>
</evidence>
<feature type="signal peptide" evidence="1">
    <location>
        <begin position="1"/>
        <end position="19"/>
    </location>
</feature>
<dbReference type="Pfam" id="PF13628">
    <property type="entry name" value="DUF4142"/>
    <property type="match status" value="1"/>
</dbReference>
<feature type="chain" id="PRO_5029887200" evidence="1">
    <location>
        <begin position="20"/>
        <end position="165"/>
    </location>
</feature>
<dbReference type="InterPro" id="IPR012347">
    <property type="entry name" value="Ferritin-like"/>
</dbReference>
<name>A0A7K3UI51_9HYPH</name>